<evidence type="ECO:0000256" key="1">
    <source>
        <dbReference type="SAM" id="Phobius"/>
    </source>
</evidence>
<dbReference type="RefSeq" id="WP_272655619.1">
    <property type="nucleotide sequence ID" value="NZ_CP085083.1"/>
</dbReference>
<dbReference type="AlphaFoldDB" id="A0AAJ6NKM9"/>
<accession>A0AAJ6NKM9</accession>
<feature type="transmembrane region" description="Helical" evidence="1">
    <location>
        <begin position="5"/>
        <end position="24"/>
    </location>
</feature>
<sequence>MKRKIIVGLMLTLVIVLIGNFIIWNNPSVQKELLRQYLGRMIVSKINHHTNPTASKWGMEIRAVNHYPKIMVRMKLRSDKDSQSVRAEQLKQQSCAFLKNFQTLKQSGRSKIYGLLIEDRFSFQIEVFNESGQKIQSASQILAECPNFPYA</sequence>
<dbReference type="KEGG" id="aviv:LF296_04425"/>
<keyword evidence="1" id="KW-0812">Transmembrane</keyword>
<evidence type="ECO:0000313" key="2">
    <source>
        <dbReference type="EMBL" id="WDZ52038.1"/>
    </source>
</evidence>
<reference evidence="2" key="1">
    <citation type="journal article" date="2022" name="Front Environ Sci">
        <title>Complete genome sequence analysis of a novel alkane-degrading bacterial strain, Acinetobacter vivianii KJ-1, and its diesel degradation ability.</title>
        <authorList>
            <person name="Zhang Y."/>
            <person name="Song F."/>
            <person name="Wang J."/>
            <person name="Zhao Q."/>
            <person name="Zheng L."/>
            <person name="Wang Z."/>
            <person name="Zhang X."/>
            <person name="Gao Y."/>
            <person name="Chen G."/>
            <person name="Huang Y."/>
        </authorList>
    </citation>
    <scope>NUCLEOTIDE SEQUENCE</scope>
    <source>
        <strain evidence="2">KJ-1</strain>
    </source>
</reference>
<protein>
    <submittedName>
        <fullName evidence="2">Uncharacterized protein</fullName>
    </submittedName>
</protein>
<proteinExistence type="predicted"/>
<reference evidence="2" key="2">
    <citation type="submission" date="2023-02" db="EMBL/GenBank/DDBJ databases">
        <authorList>
            <person name="Huang Y."/>
            <person name="Zhang Y."/>
            <person name="Zhang T."/>
            <person name="Wang J."/>
        </authorList>
    </citation>
    <scope>NUCLEOTIDE SEQUENCE</scope>
    <source>
        <strain evidence="2">KJ-1</strain>
    </source>
</reference>
<dbReference type="EMBL" id="CP085083">
    <property type="protein sequence ID" value="WDZ52038.1"/>
    <property type="molecule type" value="Genomic_DNA"/>
</dbReference>
<evidence type="ECO:0000313" key="3">
    <source>
        <dbReference type="Proteomes" id="UP001199528"/>
    </source>
</evidence>
<name>A0AAJ6NKM9_9GAMM</name>
<keyword evidence="1" id="KW-1133">Transmembrane helix</keyword>
<keyword evidence="1" id="KW-0472">Membrane</keyword>
<gene>
    <name evidence="2" type="ORF">LF296_04425</name>
</gene>
<dbReference type="Proteomes" id="UP001199528">
    <property type="component" value="Chromosome"/>
</dbReference>
<organism evidence="2 3">
    <name type="scientific">Acinetobacter vivianii</name>
    <dbReference type="NCBI Taxonomy" id="1776742"/>
    <lineage>
        <taxon>Bacteria</taxon>
        <taxon>Pseudomonadati</taxon>
        <taxon>Pseudomonadota</taxon>
        <taxon>Gammaproteobacteria</taxon>
        <taxon>Moraxellales</taxon>
        <taxon>Moraxellaceae</taxon>
        <taxon>Acinetobacter</taxon>
    </lineage>
</organism>